<sequence length="490" mass="53134">MKKIYIIAACLLVILAGACSKDDSSGITNPLPAVEVDGLEEAYSLYTRRDTLRINPTVADESLYDFYWTVYTTGFVQGTGQVPKPDTLARTKNIEYAVVMDPGNYYLIFNVKHKASGVVKMINIPLTVATLTMKGWYLLKDDGAHTDFDFIHPEGRINNWIAFFNEGRKMSGKAVKAVFIPGYKTGLSSTNLFSTLMVLSENDLLVCRVDNGKVVNSFDDIFFSKPPVRKLQNALVSMSGSNIGLINNNLAYAMTKGALFADLPPTYRVSGVAGVAAMDIGFDITSKSVICYNFANFAALGSNGGDLKNMGADMTWIGGYAGVRSAAMALFRKPDGSGILAKLNAQYGYLAGFQSPLVPNKQNLSSEHGLMNASTIGGNYDADYVYYAIGNSIYRTDIATISETLQVSVPAGETITCIQHVKYPQPVSATVPPTVDYLAIASYANGHYKVWLHKVNSTGTIQPVTAPSFEGDGRVTNITYMEQGLGSRTF</sequence>
<reference evidence="2" key="1">
    <citation type="submission" date="2022-10" db="EMBL/GenBank/DDBJ databases">
        <title>Chitinophaga sp. nov., isolated from soil.</title>
        <authorList>
            <person name="Jeon C.O."/>
        </authorList>
    </citation>
    <scope>NUCLEOTIDE SEQUENCE</scope>
    <source>
        <strain evidence="2">R8</strain>
    </source>
</reference>
<feature type="chain" id="PRO_5046172447" evidence="1">
    <location>
        <begin position="21"/>
        <end position="490"/>
    </location>
</feature>
<gene>
    <name evidence="2" type="ORF">MKQ68_13820</name>
</gene>
<organism evidence="2 3">
    <name type="scientific">Chitinophaga horti</name>
    <dbReference type="NCBI Taxonomy" id="2920382"/>
    <lineage>
        <taxon>Bacteria</taxon>
        <taxon>Pseudomonadati</taxon>
        <taxon>Bacteroidota</taxon>
        <taxon>Chitinophagia</taxon>
        <taxon>Chitinophagales</taxon>
        <taxon>Chitinophagaceae</taxon>
        <taxon>Chitinophaga</taxon>
    </lineage>
</organism>
<proteinExistence type="predicted"/>
<keyword evidence="1" id="KW-0732">Signal</keyword>
<protein>
    <submittedName>
        <fullName evidence="2">PKD-like family lipoprotein</fullName>
    </submittedName>
</protein>
<dbReference type="Pfam" id="PF16407">
    <property type="entry name" value="PKD_2"/>
    <property type="match status" value="1"/>
</dbReference>
<name>A0ABY6IUY0_9BACT</name>
<dbReference type="InterPro" id="IPR032183">
    <property type="entry name" value="PKD-like"/>
</dbReference>
<dbReference type="RefSeq" id="WP_264279647.1">
    <property type="nucleotide sequence ID" value="NZ_CP107006.1"/>
</dbReference>
<evidence type="ECO:0000313" key="3">
    <source>
        <dbReference type="Proteomes" id="UP001162741"/>
    </source>
</evidence>
<feature type="signal peptide" evidence="1">
    <location>
        <begin position="1"/>
        <end position="20"/>
    </location>
</feature>
<dbReference type="Proteomes" id="UP001162741">
    <property type="component" value="Chromosome"/>
</dbReference>
<evidence type="ECO:0000313" key="2">
    <source>
        <dbReference type="EMBL" id="UYQ91170.1"/>
    </source>
</evidence>
<evidence type="ECO:0000256" key="1">
    <source>
        <dbReference type="SAM" id="SignalP"/>
    </source>
</evidence>
<keyword evidence="3" id="KW-1185">Reference proteome</keyword>
<accession>A0ABY6IUY0</accession>
<dbReference type="EMBL" id="CP107006">
    <property type="protein sequence ID" value="UYQ91170.1"/>
    <property type="molecule type" value="Genomic_DNA"/>
</dbReference>
<dbReference type="PROSITE" id="PS51257">
    <property type="entry name" value="PROKAR_LIPOPROTEIN"/>
    <property type="match status" value="1"/>
</dbReference>